<dbReference type="NCBIfam" id="TIGR00229">
    <property type="entry name" value="sensory_box"/>
    <property type="match status" value="1"/>
</dbReference>
<dbReference type="KEGG" id="psti:SOO65_20450"/>
<feature type="domain" description="PAS fold-3" evidence="1">
    <location>
        <begin position="31"/>
        <end position="102"/>
    </location>
</feature>
<evidence type="ECO:0000313" key="2">
    <source>
        <dbReference type="EMBL" id="WPU65071.1"/>
    </source>
</evidence>
<organism evidence="2 3">
    <name type="scientific">Peredibacter starrii</name>
    <dbReference type="NCBI Taxonomy" id="28202"/>
    <lineage>
        <taxon>Bacteria</taxon>
        <taxon>Pseudomonadati</taxon>
        <taxon>Bdellovibrionota</taxon>
        <taxon>Bacteriovoracia</taxon>
        <taxon>Bacteriovoracales</taxon>
        <taxon>Bacteriovoracaceae</taxon>
        <taxon>Peredibacter</taxon>
    </lineage>
</organism>
<evidence type="ECO:0000259" key="1">
    <source>
        <dbReference type="Pfam" id="PF08447"/>
    </source>
</evidence>
<gene>
    <name evidence="2" type="ORF">SOO65_20450</name>
</gene>
<dbReference type="Gene3D" id="1.10.287.950">
    <property type="entry name" value="Methyl-accepting chemotaxis protein"/>
    <property type="match status" value="1"/>
</dbReference>
<sequence length="447" mass="50905">MKKPTPVSKEVPFEADELFFSTTDLRGIIQYGNDVFIRISGYPSETILSAPHNIIRHPDMPKCVFKLFWDTLKQDKPIGAYVKNMAADGRYYWVFAFAFPVQNGYLSIRFKPTSKVFDRVQEIYHRVLQHEKETSMEDADPLLMDLVRKEGFRDYEDFMVQAAILELSSRDKALKSSNQATSNDHVVQDISDVTAKTAASFDQNFAKISAYQKSNEVFINSVNMLEDEFNKLKFLSINMKILAGNFGDEAVTLGVISEEFSKLAAKIEEQLTTFSSFVKELQDVIKHCSLHLAALKTQMIMVDFFVKESINKLSTSENAFAGMLQNREVFTSLFNHSIKTLGQELSLLQNRLNAITAQIKEIQKFISGLEVIKQIGAIESARTDEVKKSFDYYLTEMDSFTSLLSRTISTLNEQRDVLSKNTNEIYQSSERVSGNIERLFEMALLKG</sequence>
<dbReference type="EMBL" id="CP139487">
    <property type="protein sequence ID" value="WPU65071.1"/>
    <property type="molecule type" value="Genomic_DNA"/>
</dbReference>
<dbReference type="InterPro" id="IPR013655">
    <property type="entry name" value="PAS_fold_3"/>
</dbReference>
<proteinExistence type="predicted"/>
<dbReference type="InterPro" id="IPR000014">
    <property type="entry name" value="PAS"/>
</dbReference>
<dbReference type="SUPFAM" id="SSF55785">
    <property type="entry name" value="PYP-like sensor domain (PAS domain)"/>
    <property type="match status" value="1"/>
</dbReference>
<accession>A0AAX4HPM8</accession>
<dbReference type="Proteomes" id="UP001324634">
    <property type="component" value="Chromosome"/>
</dbReference>
<dbReference type="AlphaFoldDB" id="A0AAX4HPM8"/>
<dbReference type="InterPro" id="IPR035965">
    <property type="entry name" value="PAS-like_dom_sf"/>
</dbReference>
<dbReference type="RefSeq" id="WP_321395075.1">
    <property type="nucleotide sequence ID" value="NZ_CP139487.1"/>
</dbReference>
<keyword evidence="3" id="KW-1185">Reference proteome</keyword>
<dbReference type="CDD" id="cd00130">
    <property type="entry name" value="PAS"/>
    <property type="match status" value="1"/>
</dbReference>
<dbReference type="Gene3D" id="3.30.450.20">
    <property type="entry name" value="PAS domain"/>
    <property type="match status" value="1"/>
</dbReference>
<reference evidence="2 3" key="1">
    <citation type="submission" date="2023-11" db="EMBL/GenBank/DDBJ databases">
        <title>Peredibacter starrii A3.12.</title>
        <authorList>
            <person name="Mitchell R.J."/>
        </authorList>
    </citation>
    <scope>NUCLEOTIDE SEQUENCE [LARGE SCALE GENOMIC DNA]</scope>
    <source>
        <strain evidence="2 3">A3.12</strain>
    </source>
</reference>
<evidence type="ECO:0000313" key="3">
    <source>
        <dbReference type="Proteomes" id="UP001324634"/>
    </source>
</evidence>
<name>A0AAX4HPM8_9BACT</name>
<protein>
    <submittedName>
        <fullName evidence="2">PAS domain-containing protein</fullName>
    </submittedName>
</protein>
<dbReference type="Pfam" id="PF08447">
    <property type="entry name" value="PAS_3"/>
    <property type="match status" value="1"/>
</dbReference>